<evidence type="ECO:0000256" key="9">
    <source>
        <dbReference type="ARBA" id="ARBA00046672"/>
    </source>
</evidence>
<protein>
    <recommendedName>
        <fullName evidence="7">ornithine decarboxylase</fullName>
        <ecNumber evidence="7">4.1.1.17</ecNumber>
    </recommendedName>
</protein>
<name>A0A9P0MIE0_ACAOB</name>
<dbReference type="InterPro" id="IPR022644">
    <property type="entry name" value="De-COase2_N"/>
</dbReference>
<organism evidence="15 16">
    <name type="scientific">Acanthoscelides obtectus</name>
    <name type="common">Bean weevil</name>
    <name type="synonym">Bruchus obtectus</name>
    <dbReference type="NCBI Taxonomy" id="200917"/>
    <lineage>
        <taxon>Eukaryota</taxon>
        <taxon>Metazoa</taxon>
        <taxon>Ecdysozoa</taxon>
        <taxon>Arthropoda</taxon>
        <taxon>Hexapoda</taxon>
        <taxon>Insecta</taxon>
        <taxon>Pterygota</taxon>
        <taxon>Neoptera</taxon>
        <taxon>Endopterygota</taxon>
        <taxon>Coleoptera</taxon>
        <taxon>Polyphaga</taxon>
        <taxon>Cucujiformia</taxon>
        <taxon>Chrysomeloidea</taxon>
        <taxon>Chrysomelidae</taxon>
        <taxon>Bruchinae</taxon>
        <taxon>Bruchini</taxon>
        <taxon>Acanthoscelides</taxon>
    </lineage>
</organism>
<dbReference type="PRINTS" id="PR01179">
    <property type="entry name" value="ODADCRBXLASE"/>
</dbReference>
<evidence type="ECO:0000256" key="5">
    <source>
        <dbReference type="ARBA" id="ARBA00023239"/>
    </source>
</evidence>
<evidence type="ECO:0000313" key="15">
    <source>
        <dbReference type="EMBL" id="CAH2012626.1"/>
    </source>
</evidence>
<dbReference type="Proteomes" id="UP001152888">
    <property type="component" value="Unassembled WGS sequence"/>
</dbReference>
<dbReference type="Pfam" id="PF00278">
    <property type="entry name" value="Orn_DAP_Arg_deC"/>
    <property type="match status" value="1"/>
</dbReference>
<reference evidence="15" key="1">
    <citation type="submission" date="2022-03" db="EMBL/GenBank/DDBJ databases">
        <authorList>
            <person name="Sayadi A."/>
        </authorList>
    </citation>
    <scope>NUCLEOTIDE SEQUENCE</scope>
</reference>
<dbReference type="PANTHER" id="PTHR11482">
    <property type="entry name" value="ARGININE/DIAMINOPIMELATE/ORNITHINE DECARBOXYLASE"/>
    <property type="match status" value="1"/>
</dbReference>
<feature type="domain" description="Orn/DAP/Arg decarboxylase 2 C-terminal" evidence="13">
    <location>
        <begin position="43"/>
        <end position="379"/>
    </location>
</feature>
<dbReference type="GO" id="GO:0004586">
    <property type="term" value="F:ornithine decarboxylase activity"/>
    <property type="evidence" value="ECO:0007669"/>
    <property type="project" value="UniProtKB-EC"/>
</dbReference>
<dbReference type="Gene3D" id="2.40.37.10">
    <property type="entry name" value="Lyase, Ornithine Decarboxylase, Chain A, domain 1"/>
    <property type="match status" value="1"/>
</dbReference>
<dbReference type="SUPFAM" id="SSF50621">
    <property type="entry name" value="Alanine racemase C-terminal domain-like"/>
    <property type="match status" value="1"/>
</dbReference>
<comment type="similarity">
    <text evidence="2 12">Belongs to the Orn/Lys/Arg decarboxylase class-II family.</text>
</comment>
<dbReference type="GO" id="GO:0005737">
    <property type="term" value="C:cytoplasm"/>
    <property type="evidence" value="ECO:0007669"/>
    <property type="project" value="TreeGrafter"/>
</dbReference>
<dbReference type="AlphaFoldDB" id="A0A9P0MIE0"/>
<keyword evidence="3 11" id="KW-0663">Pyridoxal phosphate</keyword>
<dbReference type="PRINTS" id="PR01182">
    <property type="entry name" value="ORNDCRBXLASE"/>
</dbReference>
<evidence type="ECO:0000256" key="12">
    <source>
        <dbReference type="RuleBase" id="RU003737"/>
    </source>
</evidence>
<dbReference type="EC" id="4.1.1.17" evidence="7"/>
<evidence type="ECO:0000256" key="1">
    <source>
        <dbReference type="ARBA" id="ARBA00001933"/>
    </source>
</evidence>
<evidence type="ECO:0000256" key="7">
    <source>
        <dbReference type="ARBA" id="ARBA00034138"/>
    </source>
</evidence>
<evidence type="ECO:0000259" key="13">
    <source>
        <dbReference type="Pfam" id="PF00278"/>
    </source>
</evidence>
<keyword evidence="4" id="KW-0620">Polyamine biosynthesis</keyword>
<dbReference type="Pfam" id="PF02784">
    <property type="entry name" value="Orn_Arg_deC_N"/>
    <property type="match status" value="1"/>
</dbReference>
<accession>A0A9P0MIE0</accession>
<comment type="catalytic activity">
    <reaction evidence="10">
        <text>L-ornithine + H(+) = putrescine + CO2</text>
        <dbReference type="Rhea" id="RHEA:22964"/>
        <dbReference type="ChEBI" id="CHEBI:15378"/>
        <dbReference type="ChEBI" id="CHEBI:16526"/>
        <dbReference type="ChEBI" id="CHEBI:46911"/>
        <dbReference type="ChEBI" id="CHEBI:326268"/>
        <dbReference type="EC" id="4.1.1.17"/>
    </reaction>
</comment>
<sequence length="447" mass="50638">MENEDRKLDTNKLDLHIQVVESQVTEEEVIEEIVDSGKVEDAFYVCDVSDIVEKHRHWEHVMTRIQPYYAVKCNSHRIVLETLAALGTCFDCASKGEIRRVISLGVSPDRIIYAHPAKKINHLLYAAEVGVTTMTFDNECEMYKIKKYYPEAKLVLRIRYDDPTATFHLGEKFGAYPEDAKQLLAVARYLDLNVIGVSFHIGSSRGHNPDLNAFHGAIIAARTVFDEADDLGFHFTLLDIGGGFCGNKGATLYEVGAVINDVLDRYFPETNIDVIAEPGQYYVNSAFTLITQVHTKKVLNGQEIARMYFTDVSVYNSMIDVVFKVPFDMTPVKNRKPNSRKLPSIVWGATCCSNDKISGDIIYLPELYIGDWLMIHDIGAYSISISSDFNGFPLPNVHAFIRKDDWVYLTEKIEQPVPKEKFVFGDSTDKYLLTGLTLPSRYTTNYF</sequence>
<evidence type="ECO:0000256" key="10">
    <source>
        <dbReference type="ARBA" id="ARBA00049127"/>
    </source>
</evidence>
<dbReference type="InterPro" id="IPR002433">
    <property type="entry name" value="Orn_de-COase"/>
</dbReference>
<feature type="modified residue" description="N6-(pyridoxal phosphate)lysine" evidence="11">
    <location>
        <position position="72"/>
    </location>
</feature>
<comment type="pathway">
    <text evidence="6">Amine and polyamine biosynthesis; putrescine biosynthesis via L-ornithine pathway; putrescine from L-ornithine: step 1/1.</text>
</comment>
<comment type="caution">
    <text evidence="15">The sequence shown here is derived from an EMBL/GenBank/DDBJ whole genome shotgun (WGS) entry which is preliminary data.</text>
</comment>
<evidence type="ECO:0000256" key="11">
    <source>
        <dbReference type="PIRSR" id="PIRSR600183-50"/>
    </source>
</evidence>
<comment type="subunit">
    <text evidence="9">Homodimer. Only the dimer is catalytically active, as the active sites are constructed of residues from both monomers.</text>
</comment>
<dbReference type="FunFam" id="3.20.20.10:FF:000005">
    <property type="entry name" value="Ornithine decarboxylase"/>
    <property type="match status" value="1"/>
</dbReference>
<evidence type="ECO:0000256" key="8">
    <source>
        <dbReference type="ARBA" id="ARBA00037173"/>
    </source>
</evidence>
<feature type="active site" description="Proton donor" evidence="11">
    <location>
        <position position="351"/>
    </location>
</feature>
<comment type="cofactor">
    <cofactor evidence="1 11">
        <name>pyridoxal 5'-phosphate</name>
        <dbReference type="ChEBI" id="CHEBI:597326"/>
    </cofactor>
</comment>
<evidence type="ECO:0000313" key="16">
    <source>
        <dbReference type="Proteomes" id="UP001152888"/>
    </source>
</evidence>
<dbReference type="InterPro" id="IPR029066">
    <property type="entry name" value="PLP-binding_barrel"/>
</dbReference>
<keyword evidence="16" id="KW-1185">Reference proteome</keyword>
<dbReference type="GO" id="GO:0033387">
    <property type="term" value="P:putrescine biosynthetic process from arginine, via ornithine"/>
    <property type="evidence" value="ECO:0007669"/>
    <property type="project" value="TreeGrafter"/>
</dbReference>
<dbReference type="PANTHER" id="PTHR11482:SF6">
    <property type="entry name" value="ORNITHINE DECARBOXYLASE 1-RELATED"/>
    <property type="match status" value="1"/>
</dbReference>
<dbReference type="InterPro" id="IPR022653">
    <property type="entry name" value="De-COase2_pyr-phos_BS"/>
</dbReference>
<gene>
    <name evidence="15" type="ORF">ACAOBT_LOCUS32926</name>
</gene>
<evidence type="ECO:0000256" key="4">
    <source>
        <dbReference type="ARBA" id="ARBA00023115"/>
    </source>
</evidence>
<feature type="domain" description="Orn/DAP/Arg decarboxylase 2 N-terminal" evidence="14">
    <location>
        <begin position="49"/>
        <end position="283"/>
    </location>
</feature>
<dbReference type="OrthoDB" id="5034579at2759"/>
<dbReference type="InterPro" id="IPR009006">
    <property type="entry name" value="Ala_racemase/Decarboxylase_C"/>
</dbReference>
<dbReference type="PROSITE" id="PS00878">
    <property type="entry name" value="ODR_DC_2_1"/>
    <property type="match status" value="1"/>
</dbReference>
<dbReference type="Gene3D" id="3.20.20.10">
    <property type="entry name" value="Alanine racemase"/>
    <property type="match status" value="1"/>
</dbReference>
<evidence type="ECO:0000256" key="2">
    <source>
        <dbReference type="ARBA" id="ARBA00008872"/>
    </source>
</evidence>
<dbReference type="EMBL" id="CAKOFQ010008198">
    <property type="protein sequence ID" value="CAH2012626.1"/>
    <property type="molecule type" value="Genomic_DNA"/>
</dbReference>
<comment type="function">
    <text evidence="8">Catalyzes the first and rate-limiting step of polyamine biosynthesis that converts ornithine into putrescine, which is the precursor for the polyamines, spermidine and spermine. Polyamines are essential for cell proliferation and are implicated in cellular processes, ranging from DNA replication to apoptosis.</text>
</comment>
<keyword evidence="5" id="KW-0456">Lyase</keyword>
<dbReference type="CDD" id="cd00622">
    <property type="entry name" value="PLPDE_III_ODC"/>
    <property type="match status" value="1"/>
</dbReference>
<evidence type="ECO:0000256" key="3">
    <source>
        <dbReference type="ARBA" id="ARBA00022898"/>
    </source>
</evidence>
<dbReference type="InterPro" id="IPR022643">
    <property type="entry name" value="De-COase2_C"/>
</dbReference>
<dbReference type="SUPFAM" id="SSF51419">
    <property type="entry name" value="PLP-binding barrel"/>
    <property type="match status" value="1"/>
</dbReference>
<evidence type="ECO:0000259" key="14">
    <source>
        <dbReference type="Pfam" id="PF02784"/>
    </source>
</evidence>
<evidence type="ECO:0000256" key="6">
    <source>
        <dbReference type="ARBA" id="ARBA00034115"/>
    </source>
</evidence>
<dbReference type="InterPro" id="IPR000183">
    <property type="entry name" value="Orn/DAP/Arg_de-COase"/>
</dbReference>
<proteinExistence type="inferred from homology"/>